<dbReference type="SMART" id="SM00091">
    <property type="entry name" value="PAS"/>
    <property type="match status" value="1"/>
</dbReference>
<dbReference type="InterPro" id="IPR013656">
    <property type="entry name" value="PAS_4"/>
</dbReference>
<dbReference type="InterPro" id="IPR052016">
    <property type="entry name" value="Bact_Sigma-Reg"/>
</dbReference>
<dbReference type="SMART" id="SM00331">
    <property type="entry name" value="PP2C_SIG"/>
    <property type="match status" value="1"/>
</dbReference>
<gene>
    <name evidence="5" type="ORF">SAMN05443575_1543</name>
</gene>
<evidence type="ECO:0000256" key="1">
    <source>
        <dbReference type="ARBA" id="ARBA00022801"/>
    </source>
</evidence>
<dbReference type="GO" id="GO:0016791">
    <property type="term" value="F:phosphatase activity"/>
    <property type="evidence" value="ECO:0007669"/>
    <property type="project" value="TreeGrafter"/>
</dbReference>
<organism evidence="5 6">
    <name type="scientific">Jatrophihabitans endophyticus</name>
    <dbReference type="NCBI Taxonomy" id="1206085"/>
    <lineage>
        <taxon>Bacteria</taxon>
        <taxon>Bacillati</taxon>
        <taxon>Actinomycetota</taxon>
        <taxon>Actinomycetes</taxon>
        <taxon>Jatrophihabitantales</taxon>
        <taxon>Jatrophihabitantaceae</taxon>
        <taxon>Jatrophihabitans</taxon>
    </lineage>
</organism>
<dbReference type="SUPFAM" id="SSF55781">
    <property type="entry name" value="GAF domain-like"/>
    <property type="match status" value="1"/>
</dbReference>
<evidence type="ECO:0000259" key="3">
    <source>
        <dbReference type="SMART" id="SM00091"/>
    </source>
</evidence>
<dbReference type="RefSeq" id="WP_073388241.1">
    <property type="nucleotide sequence ID" value="NZ_FQVU01000002.1"/>
</dbReference>
<dbReference type="Gene3D" id="3.30.450.20">
    <property type="entry name" value="PAS domain"/>
    <property type="match status" value="1"/>
</dbReference>
<keyword evidence="6" id="KW-1185">Reference proteome</keyword>
<dbReference type="SUPFAM" id="SSF81606">
    <property type="entry name" value="PP2C-like"/>
    <property type="match status" value="1"/>
</dbReference>
<feature type="domain" description="PAS" evidence="3">
    <location>
        <begin position="15"/>
        <end position="81"/>
    </location>
</feature>
<sequence length="570" mass="59406">MACHGEADDLVTGSVDLGDVVADSSIGLLGLDAAGTISVLNRHLAELVARPAAELVGRSPHDVFHGADHGPSGCPFRQARELAAPIEVEGDSFATAGGELVPVTWIAAPLRGGAGTSIVVRDDSAQRVRGVVDAAVREQGRADLAEARQSVSDLEWLAELTQSMSSSLDEAEVLLRLARILAGRLAEVVIVDLHTGGGAMRRVGGAVAPGVELDLDAILGQDHIGRVVPAASASSGTMLQGAVVRLDGAELDDPAVLGDSSRALMCALGASSVLVVPLVTRERAVGAFALVRRTGVTPFDGADATLVEDIARRAALAVDNARLYREQRDVALQLQHALLPSASADLVVDTAVRYLPSRARYRVGGDWYDRFACPSTPGRTVLVVGDVAGHDLPAAATMAAVRNLLRGIAVATDKSCAGVIEALDGNLAALSVVGTASVVLMTVDAEPEGDWTLTWTNAGHPPPLLLLPDGGVELLDEVHGPILGTRSSPRRGESTRRVPGGSAVVLYTDGLIETRGESIDVGLTRLRQSATAVSGLRDRPEELLDELLRRNHPTDEDDTAVLVCSLPVSR</sequence>
<dbReference type="Pfam" id="PF08448">
    <property type="entry name" value="PAS_4"/>
    <property type="match status" value="1"/>
</dbReference>
<dbReference type="PANTHER" id="PTHR43156:SF2">
    <property type="entry name" value="STAGE II SPORULATION PROTEIN E"/>
    <property type="match status" value="1"/>
</dbReference>
<dbReference type="Pfam" id="PF01590">
    <property type="entry name" value="GAF"/>
    <property type="match status" value="1"/>
</dbReference>
<dbReference type="Gene3D" id="3.60.40.10">
    <property type="entry name" value="PPM-type phosphatase domain"/>
    <property type="match status" value="1"/>
</dbReference>
<dbReference type="InterPro" id="IPR036457">
    <property type="entry name" value="PPM-type-like_dom_sf"/>
</dbReference>
<dbReference type="OrthoDB" id="118142at2"/>
<dbReference type="Pfam" id="PF07228">
    <property type="entry name" value="SpoIIE"/>
    <property type="match status" value="1"/>
</dbReference>
<dbReference type="PANTHER" id="PTHR43156">
    <property type="entry name" value="STAGE II SPORULATION PROTEIN E-RELATED"/>
    <property type="match status" value="1"/>
</dbReference>
<evidence type="ECO:0000313" key="6">
    <source>
        <dbReference type="Proteomes" id="UP000186132"/>
    </source>
</evidence>
<dbReference type="STRING" id="1206085.SAMN05443575_1543"/>
<dbReference type="InterPro" id="IPR000014">
    <property type="entry name" value="PAS"/>
</dbReference>
<feature type="domain" description="GAF" evidence="2">
    <location>
        <begin position="169"/>
        <end position="328"/>
    </location>
</feature>
<protein>
    <submittedName>
        <fullName evidence="5">Serine phosphatase RsbU, regulator of sigma subunit</fullName>
    </submittedName>
</protein>
<dbReference type="EMBL" id="FQVU01000002">
    <property type="protein sequence ID" value="SHG16189.1"/>
    <property type="molecule type" value="Genomic_DNA"/>
</dbReference>
<dbReference type="InterPro" id="IPR029016">
    <property type="entry name" value="GAF-like_dom_sf"/>
</dbReference>
<accession>A0A1M5HJN7</accession>
<evidence type="ECO:0000259" key="2">
    <source>
        <dbReference type="SMART" id="SM00065"/>
    </source>
</evidence>
<keyword evidence="1" id="KW-0378">Hydrolase</keyword>
<name>A0A1M5HJN7_9ACTN</name>
<dbReference type="Proteomes" id="UP000186132">
    <property type="component" value="Unassembled WGS sequence"/>
</dbReference>
<evidence type="ECO:0000259" key="4">
    <source>
        <dbReference type="SMART" id="SM00331"/>
    </source>
</evidence>
<dbReference type="Gene3D" id="3.30.450.40">
    <property type="match status" value="1"/>
</dbReference>
<dbReference type="CDD" id="cd00130">
    <property type="entry name" value="PAS"/>
    <property type="match status" value="1"/>
</dbReference>
<feature type="domain" description="PPM-type phosphatase" evidence="4">
    <location>
        <begin position="348"/>
        <end position="566"/>
    </location>
</feature>
<dbReference type="AlphaFoldDB" id="A0A1M5HJN7"/>
<proteinExistence type="predicted"/>
<dbReference type="InterPro" id="IPR001932">
    <property type="entry name" value="PPM-type_phosphatase-like_dom"/>
</dbReference>
<dbReference type="InterPro" id="IPR035965">
    <property type="entry name" value="PAS-like_dom_sf"/>
</dbReference>
<dbReference type="SUPFAM" id="SSF55785">
    <property type="entry name" value="PYP-like sensor domain (PAS domain)"/>
    <property type="match status" value="1"/>
</dbReference>
<reference evidence="6" key="1">
    <citation type="submission" date="2016-11" db="EMBL/GenBank/DDBJ databases">
        <authorList>
            <person name="Varghese N."/>
            <person name="Submissions S."/>
        </authorList>
    </citation>
    <scope>NUCLEOTIDE SEQUENCE [LARGE SCALE GENOMIC DNA]</scope>
    <source>
        <strain evidence="6">DSM 45627</strain>
    </source>
</reference>
<evidence type="ECO:0000313" key="5">
    <source>
        <dbReference type="EMBL" id="SHG16189.1"/>
    </source>
</evidence>
<dbReference type="SMART" id="SM00065">
    <property type="entry name" value="GAF"/>
    <property type="match status" value="1"/>
</dbReference>
<dbReference type="InterPro" id="IPR003018">
    <property type="entry name" value="GAF"/>
</dbReference>